<evidence type="ECO:0000256" key="5">
    <source>
        <dbReference type="ARBA" id="ARBA00022679"/>
    </source>
</evidence>
<dbReference type="InterPro" id="IPR004026">
    <property type="entry name" value="Ada_DNA_repair_Zn-bd"/>
</dbReference>
<dbReference type="EMBL" id="QMIG01000002">
    <property type="protein sequence ID" value="RAW18056.1"/>
    <property type="molecule type" value="Genomic_DNA"/>
</dbReference>
<dbReference type="GO" id="GO:0032131">
    <property type="term" value="F:alkylated DNA binding"/>
    <property type="evidence" value="ECO:0007669"/>
    <property type="project" value="TreeGrafter"/>
</dbReference>
<dbReference type="GO" id="GO:0032259">
    <property type="term" value="P:methylation"/>
    <property type="evidence" value="ECO:0007669"/>
    <property type="project" value="UniProtKB-KW"/>
</dbReference>
<keyword evidence="6" id="KW-0479">Metal-binding</keyword>
<keyword evidence="10" id="KW-0238">DNA-binding</keyword>
<dbReference type="InterPro" id="IPR035451">
    <property type="entry name" value="Ada-like_dom_sf"/>
</dbReference>
<comment type="catalytic activity">
    <reaction evidence="1">
        <text>Hydrolysis of alkylated DNA, releasing 3-methyladenine, 3-methylguanine, 7-methylguanine and 7-methyladenine.</text>
        <dbReference type="EC" id="3.2.2.21"/>
    </reaction>
</comment>
<evidence type="ECO:0000256" key="12">
    <source>
        <dbReference type="ARBA" id="ARBA00023163"/>
    </source>
</evidence>
<dbReference type="GO" id="GO:0043916">
    <property type="term" value="F:DNA-7-methylguanine glycosylase activity"/>
    <property type="evidence" value="ECO:0007669"/>
    <property type="project" value="TreeGrafter"/>
</dbReference>
<dbReference type="Proteomes" id="UP000250462">
    <property type="component" value="Unassembled WGS sequence"/>
</dbReference>
<dbReference type="Gene3D" id="3.30.310.20">
    <property type="entry name" value="DNA-3-methyladenine glycosylase AlkA, N-terminal domain"/>
    <property type="match status" value="1"/>
</dbReference>
<evidence type="ECO:0000256" key="2">
    <source>
        <dbReference type="ARBA" id="ARBA00001947"/>
    </source>
</evidence>
<feature type="compositionally biased region" description="Polar residues" evidence="14">
    <location>
        <begin position="509"/>
        <end position="518"/>
    </location>
</feature>
<dbReference type="AlphaFoldDB" id="A0A329R1I3"/>
<dbReference type="InterPro" id="IPR010316">
    <property type="entry name" value="AlkA_N"/>
</dbReference>
<evidence type="ECO:0000256" key="1">
    <source>
        <dbReference type="ARBA" id="ARBA00000086"/>
    </source>
</evidence>
<dbReference type="Pfam" id="PF12833">
    <property type="entry name" value="HTH_18"/>
    <property type="match status" value="1"/>
</dbReference>
<dbReference type="Gene3D" id="1.10.10.60">
    <property type="entry name" value="Homeodomain-like"/>
    <property type="match status" value="1"/>
</dbReference>
<dbReference type="SUPFAM" id="SSF57884">
    <property type="entry name" value="Ada DNA repair protein, N-terminal domain (N-Ada 10)"/>
    <property type="match status" value="1"/>
</dbReference>
<comment type="cofactor">
    <cofactor evidence="2">
        <name>Zn(2+)</name>
        <dbReference type="ChEBI" id="CHEBI:29105"/>
    </cofactor>
</comment>
<keyword evidence="7" id="KW-0227">DNA damage</keyword>
<keyword evidence="13" id="KW-0234">DNA repair</keyword>
<dbReference type="SMART" id="SM01009">
    <property type="entry name" value="AlkA_N"/>
    <property type="match status" value="1"/>
</dbReference>
<gene>
    <name evidence="16" type="ORF">DPM12_04295</name>
</gene>
<evidence type="ECO:0000256" key="7">
    <source>
        <dbReference type="ARBA" id="ARBA00022763"/>
    </source>
</evidence>
<dbReference type="PROSITE" id="PS00041">
    <property type="entry name" value="HTH_ARAC_FAMILY_1"/>
    <property type="match status" value="1"/>
</dbReference>
<dbReference type="InterPro" id="IPR023170">
    <property type="entry name" value="HhH_base_excis_C"/>
</dbReference>
<keyword evidence="4" id="KW-0489">Methyltransferase</keyword>
<dbReference type="Gene3D" id="1.10.340.30">
    <property type="entry name" value="Hypothetical protein, domain 2"/>
    <property type="match status" value="1"/>
</dbReference>
<evidence type="ECO:0000256" key="8">
    <source>
        <dbReference type="ARBA" id="ARBA00022833"/>
    </source>
</evidence>
<evidence type="ECO:0000256" key="14">
    <source>
        <dbReference type="SAM" id="MobiDB-lite"/>
    </source>
</evidence>
<evidence type="ECO:0000256" key="9">
    <source>
        <dbReference type="ARBA" id="ARBA00023015"/>
    </source>
</evidence>
<dbReference type="SUPFAM" id="SSF48150">
    <property type="entry name" value="DNA-glycosylase"/>
    <property type="match status" value="1"/>
</dbReference>
<evidence type="ECO:0000313" key="16">
    <source>
        <dbReference type="EMBL" id="RAW18056.1"/>
    </source>
</evidence>
<dbReference type="Gene3D" id="3.40.10.10">
    <property type="entry name" value="DNA Methylphosphotriester Repair Domain"/>
    <property type="match status" value="1"/>
</dbReference>
<dbReference type="InterPro" id="IPR051912">
    <property type="entry name" value="Alkylbase_DNA_Glycosylase/TA"/>
</dbReference>
<dbReference type="InterPro" id="IPR011257">
    <property type="entry name" value="DNA_glycosylase"/>
</dbReference>
<evidence type="ECO:0000256" key="6">
    <source>
        <dbReference type="ARBA" id="ARBA00022723"/>
    </source>
</evidence>
<dbReference type="GO" id="GO:0043565">
    <property type="term" value="F:sequence-specific DNA binding"/>
    <property type="evidence" value="ECO:0007669"/>
    <property type="project" value="InterPro"/>
</dbReference>
<dbReference type="Pfam" id="PF02805">
    <property type="entry name" value="Ada_Zn_binding"/>
    <property type="match status" value="1"/>
</dbReference>
<dbReference type="RefSeq" id="WP_112257012.1">
    <property type="nucleotide sequence ID" value="NZ_QMIG01000002.1"/>
</dbReference>
<dbReference type="InterPro" id="IPR018060">
    <property type="entry name" value="HTH_AraC"/>
</dbReference>
<evidence type="ECO:0000256" key="13">
    <source>
        <dbReference type="ARBA" id="ARBA00023204"/>
    </source>
</evidence>
<dbReference type="InterPro" id="IPR009057">
    <property type="entry name" value="Homeodomain-like_sf"/>
</dbReference>
<dbReference type="SUPFAM" id="SSF46689">
    <property type="entry name" value="Homeodomain-like"/>
    <property type="match status" value="1"/>
</dbReference>
<dbReference type="GO" id="GO:0006285">
    <property type="term" value="P:base-excision repair, AP site formation"/>
    <property type="evidence" value="ECO:0007669"/>
    <property type="project" value="TreeGrafter"/>
</dbReference>
<dbReference type="GO" id="GO:0008168">
    <property type="term" value="F:methyltransferase activity"/>
    <property type="evidence" value="ECO:0007669"/>
    <property type="project" value="UniProtKB-KW"/>
</dbReference>
<evidence type="ECO:0000256" key="10">
    <source>
        <dbReference type="ARBA" id="ARBA00023125"/>
    </source>
</evidence>
<proteinExistence type="predicted"/>
<evidence type="ECO:0000259" key="15">
    <source>
        <dbReference type="PROSITE" id="PS01124"/>
    </source>
</evidence>
<evidence type="ECO:0000256" key="4">
    <source>
        <dbReference type="ARBA" id="ARBA00022603"/>
    </source>
</evidence>
<reference evidence="16 17" key="1">
    <citation type="submission" date="2018-06" db="EMBL/GenBank/DDBJ databases">
        <title>Phytoactinopolyspora halophila sp. nov., a novel halophilic actinomycete isolated from a saline soil in China.</title>
        <authorList>
            <person name="Tang S.-K."/>
        </authorList>
    </citation>
    <scope>NUCLEOTIDE SEQUENCE [LARGE SCALE GENOMIC DNA]</scope>
    <source>
        <strain evidence="16 17">YIM 96934</strain>
    </source>
</reference>
<accession>A0A329R1I3</accession>
<dbReference type="GO" id="GO:0008270">
    <property type="term" value="F:zinc ion binding"/>
    <property type="evidence" value="ECO:0007669"/>
    <property type="project" value="InterPro"/>
</dbReference>
<dbReference type="OrthoDB" id="9811249at2"/>
<dbReference type="SMART" id="SM00342">
    <property type="entry name" value="HTH_ARAC"/>
    <property type="match status" value="1"/>
</dbReference>
<dbReference type="SMART" id="SM00478">
    <property type="entry name" value="ENDO3c"/>
    <property type="match status" value="1"/>
</dbReference>
<dbReference type="InterPro" id="IPR003265">
    <property type="entry name" value="HhH-GPD_domain"/>
</dbReference>
<keyword evidence="9" id="KW-0805">Transcription regulation</keyword>
<dbReference type="InterPro" id="IPR037046">
    <property type="entry name" value="AlkA_N_sf"/>
</dbReference>
<dbReference type="Pfam" id="PF06029">
    <property type="entry name" value="AlkA_N"/>
    <property type="match status" value="1"/>
</dbReference>
<dbReference type="CDD" id="cd00056">
    <property type="entry name" value="ENDO3c"/>
    <property type="match status" value="1"/>
</dbReference>
<dbReference type="InterPro" id="IPR018062">
    <property type="entry name" value="HTH_AraC-typ_CS"/>
</dbReference>
<dbReference type="Gene3D" id="1.10.1670.10">
    <property type="entry name" value="Helix-hairpin-Helix base-excision DNA repair enzymes (C-terminal)"/>
    <property type="match status" value="1"/>
</dbReference>
<sequence length="518" mass="56317">MLTDDVRYRAVQSRDARFDGIFYLGVTSTGIYCRPSCPARTPRRDNVRFYRSAAEAQAAGFRACRRCRPDTTPGSPEWNVRADVAARAMRLIADGLVDRTGVSGLAARLGYSQRQVHRTLVDEVGAGPMRLARAQRAHTARTLLETTRLDISEIAFAAGFASIRQFNETIREIYACTPSALRARAPGHASPQHGISSAAGTIELRLAYRQPADFDGLLRFLADRAVPGVEEVVGYTYRRSLSLPHGACVAELSPESRWVRAVLHLSDPRDLPVAVARCRRILDLDADPRAVDDALGEDPLLRPLVDAAPGRRVPGTADGAELAVRAVLGQQISVAAARTHAARLVRAHGTPLDGPVGNVTHMFPTADVLTAPDATALRMPASRRRTLAELATRLVDGRLRLDPGADWDEAGRQLLGVPGIGAWTAGYVRMRALGDPDVFLSTDLAVRHALARLGFSGGTREITARAERWQPWRSYALMHVWAATNTMKIEKEKYSCPPIGAKPTARSAHYSSPPTTPA</sequence>
<dbReference type="GO" id="GO:0032993">
    <property type="term" value="C:protein-DNA complex"/>
    <property type="evidence" value="ECO:0007669"/>
    <property type="project" value="TreeGrafter"/>
</dbReference>
<keyword evidence="8" id="KW-0862">Zinc</keyword>
<dbReference type="PROSITE" id="PS01124">
    <property type="entry name" value="HTH_ARAC_FAMILY_2"/>
    <property type="match status" value="1"/>
</dbReference>
<dbReference type="PANTHER" id="PTHR43003">
    <property type="entry name" value="DNA-3-METHYLADENINE GLYCOSYLASE"/>
    <property type="match status" value="1"/>
</dbReference>
<comment type="caution">
    <text evidence="16">The sequence shown here is derived from an EMBL/GenBank/DDBJ whole genome shotgun (WGS) entry which is preliminary data.</text>
</comment>
<evidence type="ECO:0000313" key="17">
    <source>
        <dbReference type="Proteomes" id="UP000250462"/>
    </source>
</evidence>
<dbReference type="EC" id="3.2.2.21" evidence="3"/>
<feature type="domain" description="HTH araC/xylS-type" evidence="15">
    <location>
        <begin position="86"/>
        <end position="184"/>
    </location>
</feature>
<organism evidence="16 17">
    <name type="scientific">Phytoactinopolyspora halophila</name>
    <dbReference type="NCBI Taxonomy" id="1981511"/>
    <lineage>
        <taxon>Bacteria</taxon>
        <taxon>Bacillati</taxon>
        <taxon>Actinomycetota</taxon>
        <taxon>Actinomycetes</taxon>
        <taxon>Jiangellales</taxon>
        <taxon>Jiangellaceae</taxon>
        <taxon>Phytoactinopolyspora</taxon>
    </lineage>
</organism>
<dbReference type="GO" id="GO:0006307">
    <property type="term" value="P:DNA alkylation repair"/>
    <property type="evidence" value="ECO:0007669"/>
    <property type="project" value="TreeGrafter"/>
</dbReference>
<feature type="region of interest" description="Disordered" evidence="14">
    <location>
        <begin position="496"/>
        <end position="518"/>
    </location>
</feature>
<keyword evidence="17" id="KW-1185">Reference proteome</keyword>
<keyword evidence="11" id="KW-0010">Activator</keyword>
<evidence type="ECO:0000256" key="3">
    <source>
        <dbReference type="ARBA" id="ARBA00012000"/>
    </source>
</evidence>
<dbReference type="FunFam" id="3.40.10.10:FF:000001">
    <property type="entry name" value="DNA-3-methyladenine glycosylase 2"/>
    <property type="match status" value="1"/>
</dbReference>
<name>A0A329R1I3_9ACTN</name>
<keyword evidence="12" id="KW-0804">Transcription</keyword>
<protein>
    <recommendedName>
        <fullName evidence="3">DNA-3-methyladenine glycosylase II</fullName>
        <ecNumber evidence="3">3.2.2.21</ecNumber>
    </recommendedName>
</protein>
<dbReference type="SUPFAM" id="SSF55945">
    <property type="entry name" value="TATA-box binding protein-like"/>
    <property type="match status" value="1"/>
</dbReference>
<dbReference type="PANTHER" id="PTHR43003:SF13">
    <property type="entry name" value="DNA-3-METHYLADENINE GLYCOSYLASE 2"/>
    <property type="match status" value="1"/>
</dbReference>
<keyword evidence="5" id="KW-0808">Transferase</keyword>
<dbReference type="GO" id="GO:0005737">
    <property type="term" value="C:cytoplasm"/>
    <property type="evidence" value="ECO:0007669"/>
    <property type="project" value="TreeGrafter"/>
</dbReference>
<dbReference type="GO" id="GO:0003700">
    <property type="term" value="F:DNA-binding transcription factor activity"/>
    <property type="evidence" value="ECO:0007669"/>
    <property type="project" value="InterPro"/>
</dbReference>
<dbReference type="GO" id="GO:0008725">
    <property type="term" value="F:DNA-3-methyladenine glycosylase activity"/>
    <property type="evidence" value="ECO:0007669"/>
    <property type="project" value="TreeGrafter"/>
</dbReference>
<evidence type="ECO:0000256" key="11">
    <source>
        <dbReference type="ARBA" id="ARBA00023159"/>
    </source>
</evidence>